<dbReference type="OrthoDB" id="9809549at2"/>
<dbReference type="Proteomes" id="UP000306229">
    <property type="component" value="Chromosome"/>
</dbReference>
<keyword evidence="2" id="KW-1185">Reference proteome</keyword>
<dbReference type="SUPFAM" id="SSF53474">
    <property type="entry name" value="alpha/beta-Hydrolases"/>
    <property type="match status" value="1"/>
</dbReference>
<proteinExistence type="predicted"/>
<dbReference type="KEGG" id="fbe:FF125_06650"/>
<keyword evidence="1" id="KW-0378">Hydrolase</keyword>
<dbReference type="EMBL" id="CP040749">
    <property type="protein sequence ID" value="QCX38121.1"/>
    <property type="molecule type" value="Genomic_DNA"/>
</dbReference>
<name>A0A5B7TRS7_9FLAO</name>
<dbReference type="Gene3D" id="3.40.50.1820">
    <property type="entry name" value="alpha/beta hydrolase"/>
    <property type="match status" value="1"/>
</dbReference>
<organism evidence="1 2">
    <name type="scientific">Aureibaculum algae</name>
    <dbReference type="NCBI Taxonomy" id="2584122"/>
    <lineage>
        <taxon>Bacteria</taxon>
        <taxon>Pseudomonadati</taxon>
        <taxon>Bacteroidota</taxon>
        <taxon>Flavobacteriia</taxon>
        <taxon>Flavobacteriales</taxon>
        <taxon>Flavobacteriaceae</taxon>
        <taxon>Aureibaculum</taxon>
    </lineage>
</organism>
<dbReference type="RefSeq" id="WP_138949026.1">
    <property type="nucleotide sequence ID" value="NZ_CP040749.1"/>
</dbReference>
<dbReference type="PANTHER" id="PTHR43265">
    <property type="entry name" value="ESTERASE ESTD"/>
    <property type="match status" value="1"/>
</dbReference>
<gene>
    <name evidence="1" type="ORF">FF125_06650</name>
</gene>
<dbReference type="GO" id="GO:0052689">
    <property type="term" value="F:carboxylic ester hydrolase activity"/>
    <property type="evidence" value="ECO:0007669"/>
    <property type="project" value="TreeGrafter"/>
</dbReference>
<dbReference type="PANTHER" id="PTHR43265:SF1">
    <property type="entry name" value="ESTERASE ESTD"/>
    <property type="match status" value="1"/>
</dbReference>
<reference evidence="1 2" key="1">
    <citation type="submission" date="2019-05" db="EMBL/GenBank/DDBJ databases">
        <title>Algicella ahnfeltiae gen. nov., sp. nov., a novel marine bacterium of the family Flavobacteriaceae isolated from a red alga.</title>
        <authorList>
            <person name="Nedashkovskaya O.I."/>
            <person name="Kukhlevskiy A.D."/>
            <person name="Kim S.-G."/>
            <person name="Zhukova N.V."/>
            <person name="Mikhailov V.V."/>
        </authorList>
    </citation>
    <scope>NUCLEOTIDE SEQUENCE [LARGE SCALE GENOMIC DNA]</scope>
    <source>
        <strain evidence="1 2">10Alg115</strain>
    </source>
</reference>
<evidence type="ECO:0000313" key="2">
    <source>
        <dbReference type="Proteomes" id="UP000306229"/>
    </source>
</evidence>
<dbReference type="AlphaFoldDB" id="A0A5B7TRS7"/>
<dbReference type="InterPro" id="IPR029058">
    <property type="entry name" value="AB_hydrolase_fold"/>
</dbReference>
<protein>
    <submittedName>
        <fullName evidence="1">Alpha/beta hydrolase</fullName>
    </submittedName>
</protein>
<evidence type="ECO:0000313" key="1">
    <source>
        <dbReference type="EMBL" id="QCX38121.1"/>
    </source>
</evidence>
<dbReference type="InterPro" id="IPR053145">
    <property type="entry name" value="AB_hydrolase_Est10"/>
</dbReference>
<sequence>MKIKLVVIAFFVVLFSFSQENNFIETELNIPSEKVTVNGTLLSPKSDIVPLVIIIPGSGTVDRNGGQGNYLKQLAEGLSGKNIATYRYDKSSITLSKIEGLKEEDISFDDFINDAIAVINYFKDQSQFSSITIAGHSQGSLVGMVAGQLRIDGFISLAGAGRTIDKILIEQVSAQSPLFKGDMEKTFEIIKSGKIDENFNPLLVSVFRKSLQPFWGSWMKYNPQEEIKKLNVPILIVNGTKDIQVPVTDAELLHKADENSQLLIIENMNHVFKMVESEDRMENISTYSKADLQISKKLVEGISKFINQ</sequence>
<accession>A0A5B7TRS7</accession>